<organism evidence="1 2">
    <name type="scientific">Eubacterium limosum</name>
    <dbReference type="NCBI Taxonomy" id="1736"/>
    <lineage>
        <taxon>Bacteria</taxon>
        <taxon>Bacillati</taxon>
        <taxon>Bacillota</taxon>
        <taxon>Clostridia</taxon>
        <taxon>Eubacteriales</taxon>
        <taxon>Eubacteriaceae</taxon>
        <taxon>Eubacterium</taxon>
    </lineage>
</organism>
<gene>
    <name evidence="1" type="ORF">PTZ04_11440</name>
</gene>
<name>A0ABT5UPK1_EUBLI</name>
<protein>
    <submittedName>
        <fullName evidence="1">Uncharacterized protein</fullName>
    </submittedName>
</protein>
<sequence>MEYLIVGINEVDFTDDKGKRIQGTRLYFNYLDDTNPNIIGAIADSKWLTKDQVDKFGIDLRTLVRKTVNIVTNMKGKIVNIIPVEKESKQA</sequence>
<evidence type="ECO:0000313" key="2">
    <source>
        <dbReference type="Proteomes" id="UP001215087"/>
    </source>
</evidence>
<accession>A0ABT5UPK1</accession>
<dbReference type="RefSeq" id="WP_227206434.1">
    <property type="nucleotide sequence ID" value="NZ_JAJCLO010000004.1"/>
</dbReference>
<keyword evidence="2" id="KW-1185">Reference proteome</keyword>
<dbReference type="EMBL" id="JAQSVD010000005">
    <property type="protein sequence ID" value="MDE1470865.1"/>
    <property type="molecule type" value="Genomic_DNA"/>
</dbReference>
<evidence type="ECO:0000313" key="1">
    <source>
        <dbReference type="EMBL" id="MDE1470865.1"/>
    </source>
</evidence>
<reference evidence="1 2" key="1">
    <citation type="submission" date="2023-02" db="EMBL/GenBank/DDBJ databases">
        <title>Comparative genome analysis of Eubacterium limosum species.</title>
        <authorList>
            <person name="Bak J.E."/>
        </authorList>
    </citation>
    <scope>NUCLEOTIDE SEQUENCE [LARGE SCALE GENOMIC DNA]</scope>
    <source>
        <strain evidence="1 2">KGMB01548</strain>
    </source>
</reference>
<comment type="caution">
    <text evidence="1">The sequence shown here is derived from an EMBL/GenBank/DDBJ whole genome shotgun (WGS) entry which is preliminary data.</text>
</comment>
<dbReference type="Proteomes" id="UP001215087">
    <property type="component" value="Unassembled WGS sequence"/>
</dbReference>
<proteinExistence type="predicted"/>